<evidence type="ECO:0000313" key="5">
    <source>
        <dbReference type="Proteomes" id="UP000515154"/>
    </source>
</evidence>
<dbReference type="SMART" id="SM00324">
    <property type="entry name" value="RhoGAP"/>
    <property type="match status" value="1"/>
</dbReference>
<dbReference type="RefSeq" id="XP_036366944.1">
    <property type="nucleotide sequence ID" value="XM_036511051.1"/>
</dbReference>
<sequence length="536" mass="61369">MLNVVCVREESINFVYADRQSVYLAWFAFLFSQIMFLPLISEEKKEGRKEEKKKDEKETKRVKYKLKDKKKSKRQDFHIGFSEAGAVQPSGNICEKPVFGVPLTLAVERSKCHDGIELPAIFRECIDYIEEHGLLCEGIYRISGVKSKVQMLKEAYNNGVPAYLYEHEPNVVASLLKQFLRELPEPVLTTALMPKFEDASTIKNHSKCIEQFRTLIDLIPNCNRLLLSWMIVHMTHIIKRQKENKMSLQNVSIVLSPTMQISHRVLNVFFSNVKELFSDTCIKKYIPPLKPATSRWSLELPDNLSALEEELAKQESLLDQLHEELNAGVEDTSKNEQLWEVQRVVTQLKRKIKFARKTMEAAEKRKKDIEQQKRVASVHEEDELKLELQEIPLANESEIQENATDEQLVKNKQKTGEVTVSFAEPVVVDSDDKQLTENQETVDEAVINHVELTTDTDEKQPLHSQEKQTITTADENVVNHIAVDSTTVTTQVIVENQNSIDNSTKAEVACVGISQQNPFEDMLVTNSANKFRKAKE</sequence>
<dbReference type="InterPro" id="IPR008936">
    <property type="entry name" value="Rho_GTPase_activation_prot"/>
</dbReference>
<evidence type="ECO:0000256" key="3">
    <source>
        <dbReference type="SAM" id="Phobius"/>
    </source>
</evidence>
<dbReference type="GO" id="GO:0031267">
    <property type="term" value="F:small GTPase binding"/>
    <property type="evidence" value="ECO:0007669"/>
    <property type="project" value="InterPro"/>
</dbReference>
<keyword evidence="3" id="KW-0472">Membrane</keyword>
<dbReference type="Gene3D" id="1.10.555.10">
    <property type="entry name" value="Rho GTPase activation protein"/>
    <property type="match status" value="1"/>
</dbReference>
<evidence type="ECO:0000313" key="6">
    <source>
        <dbReference type="RefSeq" id="XP_036366944.1"/>
    </source>
</evidence>
<feature type="transmembrane region" description="Helical" evidence="3">
    <location>
        <begin position="23"/>
        <end position="40"/>
    </location>
</feature>
<dbReference type="PANTHER" id="PTHR12783">
    <property type="entry name" value="RALA BINDING PROTEIN 1 RALBP1"/>
    <property type="match status" value="1"/>
</dbReference>
<gene>
    <name evidence="6" type="primary">LOC115221207</name>
</gene>
<dbReference type="Pfam" id="PF20924">
    <property type="entry name" value="RLIP76_Ral-bd"/>
    <property type="match status" value="1"/>
</dbReference>
<dbReference type="InterPro" id="IPR000198">
    <property type="entry name" value="RhoGAP_dom"/>
</dbReference>
<dbReference type="Proteomes" id="UP000515154">
    <property type="component" value="Linkage group LG18"/>
</dbReference>
<dbReference type="GO" id="GO:0007264">
    <property type="term" value="P:small GTPase-mediated signal transduction"/>
    <property type="evidence" value="ECO:0007669"/>
    <property type="project" value="InterPro"/>
</dbReference>
<dbReference type="InterPro" id="IPR039767">
    <property type="entry name" value="RALBP1"/>
</dbReference>
<reference evidence="6" key="1">
    <citation type="submission" date="2025-08" db="UniProtKB">
        <authorList>
            <consortium name="RefSeq"/>
        </authorList>
    </citation>
    <scope>IDENTIFICATION</scope>
</reference>
<name>A0A7E6FGU1_9MOLL</name>
<dbReference type="PANTHER" id="PTHR12783:SF5">
    <property type="entry name" value="RALA-BINDING PROTEIN 1"/>
    <property type="match status" value="1"/>
</dbReference>
<keyword evidence="2" id="KW-0175">Coiled coil</keyword>
<evidence type="ECO:0000256" key="2">
    <source>
        <dbReference type="SAM" id="Coils"/>
    </source>
</evidence>
<feature type="coiled-coil region" evidence="2">
    <location>
        <begin position="304"/>
        <end position="379"/>
    </location>
</feature>
<feature type="domain" description="Rho-GAP" evidence="4">
    <location>
        <begin position="101"/>
        <end position="285"/>
    </location>
</feature>
<dbReference type="InterPro" id="IPR049041">
    <property type="entry name" value="RalBP1-like_Ral-bd"/>
</dbReference>
<dbReference type="GO" id="GO:0005096">
    <property type="term" value="F:GTPase activator activity"/>
    <property type="evidence" value="ECO:0007669"/>
    <property type="project" value="UniProtKB-KW"/>
</dbReference>
<organism evidence="5 6">
    <name type="scientific">Octopus sinensis</name>
    <name type="common">East Asian common octopus</name>
    <dbReference type="NCBI Taxonomy" id="2607531"/>
    <lineage>
        <taxon>Eukaryota</taxon>
        <taxon>Metazoa</taxon>
        <taxon>Spiralia</taxon>
        <taxon>Lophotrochozoa</taxon>
        <taxon>Mollusca</taxon>
        <taxon>Cephalopoda</taxon>
        <taxon>Coleoidea</taxon>
        <taxon>Octopodiformes</taxon>
        <taxon>Octopoda</taxon>
        <taxon>Incirrata</taxon>
        <taxon>Octopodidae</taxon>
        <taxon>Octopus</taxon>
    </lineage>
</organism>
<dbReference type="FunFam" id="1.10.555.10:FF:000027">
    <property type="entry name" value="RalA-binding protein 1"/>
    <property type="match status" value="1"/>
</dbReference>
<dbReference type="Pfam" id="PF00620">
    <property type="entry name" value="RhoGAP"/>
    <property type="match status" value="1"/>
</dbReference>
<dbReference type="Gene3D" id="1.20.58.90">
    <property type="match status" value="1"/>
</dbReference>
<evidence type="ECO:0000256" key="1">
    <source>
        <dbReference type="ARBA" id="ARBA00022468"/>
    </source>
</evidence>
<dbReference type="KEGG" id="osn:115221207"/>
<protein>
    <submittedName>
        <fullName evidence="6">RalA-binding protein 1-like</fullName>
    </submittedName>
</protein>
<accession>A0A7E6FGU1</accession>
<keyword evidence="1" id="KW-0343">GTPase activation</keyword>
<evidence type="ECO:0000259" key="4">
    <source>
        <dbReference type="PROSITE" id="PS50238"/>
    </source>
</evidence>
<proteinExistence type="predicted"/>
<keyword evidence="5" id="KW-1185">Reference proteome</keyword>
<dbReference type="PROSITE" id="PS50238">
    <property type="entry name" value="RHOGAP"/>
    <property type="match status" value="1"/>
</dbReference>
<dbReference type="SUPFAM" id="SSF48350">
    <property type="entry name" value="GTPase activation domain, GAP"/>
    <property type="match status" value="1"/>
</dbReference>
<dbReference type="AlphaFoldDB" id="A0A7E6FGU1"/>
<keyword evidence="3" id="KW-1133">Transmembrane helix</keyword>
<keyword evidence="3" id="KW-0812">Transmembrane</keyword>